<evidence type="ECO:0000256" key="3">
    <source>
        <dbReference type="ARBA" id="ARBA00004906"/>
    </source>
</evidence>
<evidence type="ECO:0000256" key="6">
    <source>
        <dbReference type="ARBA" id="ARBA00022692"/>
    </source>
</evidence>
<dbReference type="PROSITE" id="PS50089">
    <property type="entry name" value="ZF_RING_2"/>
    <property type="match status" value="1"/>
</dbReference>
<keyword evidence="7" id="KW-0479">Metal-binding</keyword>
<dbReference type="InterPro" id="IPR044600">
    <property type="entry name" value="ATL1/ATL16-like"/>
</dbReference>
<dbReference type="Proteomes" id="UP001497480">
    <property type="component" value="Unassembled WGS sequence"/>
</dbReference>
<accession>A0AAV1Y1L0</accession>
<evidence type="ECO:0000313" key="18">
    <source>
        <dbReference type="Proteomes" id="UP001497480"/>
    </source>
</evidence>
<keyword evidence="5" id="KW-0808">Transferase</keyword>
<comment type="subcellular location">
    <subcellularLocation>
        <location evidence="2">Membrane</location>
        <topology evidence="2">Single-pass membrane protein</topology>
    </subcellularLocation>
</comment>
<dbReference type="EMBL" id="CAXHTB010000020">
    <property type="protein sequence ID" value="CAL0327911.1"/>
    <property type="molecule type" value="Genomic_DNA"/>
</dbReference>
<comment type="similarity">
    <text evidence="13">Belongs to the RING-type zinc finger family. ATL subfamily.</text>
</comment>
<dbReference type="GO" id="GO:0016020">
    <property type="term" value="C:membrane"/>
    <property type="evidence" value="ECO:0007669"/>
    <property type="project" value="UniProtKB-SubCell"/>
</dbReference>
<comment type="caution">
    <text evidence="17">The sequence shown here is derived from an EMBL/GenBank/DDBJ whole genome shotgun (WGS) entry which is preliminary data.</text>
</comment>
<feature type="transmembrane region" description="Helical" evidence="15">
    <location>
        <begin position="20"/>
        <end position="45"/>
    </location>
</feature>
<dbReference type="GO" id="GO:0016567">
    <property type="term" value="P:protein ubiquitination"/>
    <property type="evidence" value="ECO:0007669"/>
    <property type="project" value="InterPro"/>
</dbReference>
<keyword evidence="10" id="KW-0862">Zinc</keyword>
<evidence type="ECO:0000256" key="10">
    <source>
        <dbReference type="ARBA" id="ARBA00022833"/>
    </source>
</evidence>
<keyword evidence="9" id="KW-0833">Ubl conjugation pathway</keyword>
<evidence type="ECO:0000256" key="7">
    <source>
        <dbReference type="ARBA" id="ARBA00022723"/>
    </source>
</evidence>
<dbReference type="AlphaFoldDB" id="A0AAV1Y1L0"/>
<dbReference type="InterPro" id="IPR001841">
    <property type="entry name" value="Znf_RING"/>
</dbReference>
<dbReference type="EC" id="2.3.2.27" evidence="4"/>
<dbReference type="PANTHER" id="PTHR46913">
    <property type="entry name" value="RING-H2 FINGER PROTEIN ATL16"/>
    <property type="match status" value="1"/>
</dbReference>
<dbReference type="InterPro" id="IPR013083">
    <property type="entry name" value="Znf_RING/FYVE/PHD"/>
</dbReference>
<keyword evidence="11 15" id="KW-1133">Transmembrane helix</keyword>
<evidence type="ECO:0000256" key="5">
    <source>
        <dbReference type="ARBA" id="ARBA00022679"/>
    </source>
</evidence>
<evidence type="ECO:0000256" key="15">
    <source>
        <dbReference type="SAM" id="Phobius"/>
    </source>
</evidence>
<proteinExistence type="inferred from homology"/>
<organism evidence="17 18">
    <name type="scientific">Lupinus luteus</name>
    <name type="common">European yellow lupine</name>
    <dbReference type="NCBI Taxonomy" id="3873"/>
    <lineage>
        <taxon>Eukaryota</taxon>
        <taxon>Viridiplantae</taxon>
        <taxon>Streptophyta</taxon>
        <taxon>Embryophyta</taxon>
        <taxon>Tracheophyta</taxon>
        <taxon>Spermatophyta</taxon>
        <taxon>Magnoliopsida</taxon>
        <taxon>eudicotyledons</taxon>
        <taxon>Gunneridae</taxon>
        <taxon>Pentapetalae</taxon>
        <taxon>rosids</taxon>
        <taxon>fabids</taxon>
        <taxon>Fabales</taxon>
        <taxon>Fabaceae</taxon>
        <taxon>Papilionoideae</taxon>
        <taxon>50 kb inversion clade</taxon>
        <taxon>genistoids sensu lato</taxon>
        <taxon>core genistoids</taxon>
        <taxon>Genisteae</taxon>
        <taxon>Lupinus</taxon>
    </lineage>
</organism>
<dbReference type="CDD" id="cd16461">
    <property type="entry name" value="RING-H2_EL5-like"/>
    <property type="match status" value="1"/>
</dbReference>
<feature type="domain" description="RING-type" evidence="16">
    <location>
        <begin position="109"/>
        <end position="151"/>
    </location>
</feature>
<dbReference type="GO" id="GO:0061630">
    <property type="term" value="F:ubiquitin protein ligase activity"/>
    <property type="evidence" value="ECO:0007669"/>
    <property type="project" value="UniProtKB-EC"/>
</dbReference>
<comment type="pathway">
    <text evidence="3">Protein modification; protein ubiquitination.</text>
</comment>
<keyword evidence="12 15" id="KW-0472">Membrane</keyword>
<dbReference type="FunFam" id="3.30.40.10:FF:000461">
    <property type="entry name" value="RING-H2 finger protein ATL66"/>
    <property type="match status" value="1"/>
</dbReference>
<evidence type="ECO:0000256" key="11">
    <source>
        <dbReference type="ARBA" id="ARBA00022989"/>
    </source>
</evidence>
<dbReference type="PANTHER" id="PTHR46913:SF1">
    <property type="entry name" value="RING-H2 FINGER PROTEIN ATL16"/>
    <property type="match status" value="1"/>
</dbReference>
<evidence type="ECO:0000256" key="14">
    <source>
        <dbReference type="PROSITE-ProRule" id="PRU00175"/>
    </source>
</evidence>
<evidence type="ECO:0000256" key="12">
    <source>
        <dbReference type="ARBA" id="ARBA00023136"/>
    </source>
</evidence>
<evidence type="ECO:0000256" key="13">
    <source>
        <dbReference type="ARBA" id="ARBA00024209"/>
    </source>
</evidence>
<evidence type="ECO:0000256" key="1">
    <source>
        <dbReference type="ARBA" id="ARBA00000900"/>
    </source>
</evidence>
<evidence type="ECO:0000256" key="8">
    <source>
        <dbReference type="ARBA" id="ARBA00022771"/>
    </source>
</evidence>
<dbReference type="Gene3D" id="3.30.40.10">
    <property type="entry name" value="Zinc/RING finger domain, C3HC4 (zinc finger)"/>
    <property type="match status" value="1"/>
</dbReference>
<evidence type="ECO:0000313" key="17">
    <source>
        <dbReference type="EMBL" id="CAL0327911.1"/>
    </source>
</evidence>
<keyword evidence="8 14" id="KW-0863">Zinc-finger</keyword>
<dbReference type="SUPFAM" id="SSF57850">
    <property type="entry name" value="RING/U-box"/>
    <property type="match status" value="1"/>
</dbReference>
<gene>
    <name evidence="17" type="ORF">LLUT_LOCUS28971</name>
</gene>
<evidence type="ECO:0000256" key="2">
    <source>
        <dbReference type="ARBA" id="ARBA00004167"/>
    </source>
</evidence>
<dbReference type="GO" id="GO:0008270">
    <property type="term" value="F:zinc ion binding"/>
    <property type="evidence" value="ECO:0007669"/>
    <property type="project" value="UniProtKB-KW"/>
</dbReference>
<reference evidence="17 18" key="1">
    <citation type="submission" date="2024-03" db="EMBL/GenBank/DDBJ databases">
        <authorList>
            <person name="Martinez-Hernandez J."/>
        </authorList>
    </citation>
    <scope>NUCLEOTIDE SEQUENCE [LARGE SCALE GENOMIC DNA]</scope>
</reference>
<evidence type="ECO:0000256" key="9">
    <source>
        <dbReference type="ARBA" id="ARBA00022786"/>
    </source>
</evidence>
<dbReference type="Pfam" id="PF13639">
    <property type="entry name" value="zf-RING_2"/>
    <property type="match status" value="1"/>
</dbReference>
<keyword evidence="6 15" id="KW-0812">Transmembrane</keyword>
<sequence length="180" mass="20470">MSNYNYRSMKWHYIDDKDLHIQGMSFVFIILIVSIAILITVLFFFTRWVCRYHDHIPITLSTAAAAQSSHAPPPPPPQGLDSDLIKKLPIMLYQVPPEHGGGACEESECCICLGEFKDGEKVKVLPKCEHCFHCECVDEWLNHHSSCPLCRSSLKLESSFPIILIQEPPNRVDIHFSYGV</sequence>
<evidence type="ECO:0000256" key="4">
    <source>
        <dbReference type="ARBA" id="ARBA00012483"/>
    </source>
</evidence>
<name>A0AAV1Y1L0_LUPLU</name>
<comment type="catalytic activity">
    <reaction evidence="1">
        <text>S-ubiquitinyl-[E2 ubiquitin-conjugating enzyme]-L-cysteine + [acceptor protein]-L-lysine = [E2 ubiquitin-conjugating enzyme]-L-cysteine + N(6)-ubiquitinyl-[acceptor protein]-L-lysine.</text>
        <dbReference type="EC" id="2.3.2.27"/>
    </reaction>
</comment>
<protein>
    <recommendedName>
        <fullName evidence="4">RING-type E3 ubiquitin transferase</fullName>
        <ecNumber evidence="4">2.3.2.27</ecNumber>
    </recommendedName>
</protein>
<evidence type="ECO:0000259" key="16">
    <source>
        <dbReference type="PROSITE" id="PS50089"/>
    </source>
</evidence>
<keyword evidence="18" id="KW-1185">Reference proteome</keyword>
<dbReference type="SMART" id="SM00184">
    <property type="entry name" value="RING"/>
    <property type="match status" value="1"/>
</dbReference>